<reference evidence="2 3" key="1">
    <citation type="submission" date="2020-03" db="EMBL/GenBank/DDBJ databases">
        <title>Draft genome of Streptomyces sp. ventii, isolated from the Axial Seamount in the Pacific Ocean, and resequencing of the two type strains Streptomyces lonarensis strain NCL 716 and Streptomyces bohaiensis strain 11A07.</title>
        <authorList>
            <person name="Loughran R.M."/>
            <person name="Pfannmuller K.M."/>
            <person name="Wasson B.J."/>
            <person name="Deadmond M.C."/>
            <person name="Paddock B.E."/>
            <person name="Koyack M.J."/>
            <person name="Gallegos D.A."/>
            <person name="Mitchell E.A."/>
            <person name="Ushijima B."/>
            <person name="Saw J.H."/>
            <person name="Mcphail K.L."/>
            <person name="Videau P."/>
        </authorList>
    </citation>
    <scope>NUCLEOTIDE SEQUENCE [LARGE SCALE GENOMIC DNA]</scope>
    <source>
        <strain evidence="2 3">NCL716</strain>
    </source>
</reference>
<organism evidence="2 3">
    <name type="scientific">Streptomyces lonarensis</name>
    <dbReference type="NCBI Taxonomy" id="700599"/>
    <lineage>
        <taxon>Bacteria</taxon>
        <taxon>Bacillati</taxon>
        <taxon>Actinomycetota</taxon>
        <taxon>Actinomycetes</taxon>
        <taxon>Kitasatosporales</taxon>
        <taxon>Streptomycetaceae</taxon>
        <taxon>Streptomyces</taxon>
    </lineage>
</organism>
<gene>
    <name evidence="2" type="ORF">HCN56_23810</name>
</gene>
<keyword evidence="3" id="KW-1185">Reference proteome</keyword>
<comment type="caution">
    <text evidence="2">The sequence shown here is derived from an EMBL/GenBank/DDBJ whole genome shotgun (WGS) entry which is preliminary data.</text>
</comment>
<name>A0A7X6D5F8_9ACTN</name>
<protein>
    <submittedName>
        <fullName evidence="2">Uncharacterized protein</fullName>
    </submittedName>
</protein>
<dbReference type="AlphaFoldDB" id="A0A7X6D5F8"/>
<feature type="region of interest" description="Disordered" evidence="1">
    <location>
        <begin position="1"/>
        <end position="33"/>
    </location>
</feature>
<dbReference type="RefSeq" id="WP_167974449.1">
    <property type="nucleotide sequence ID" value="NZ_BHZG01000530.1"/>
</dbReference>
<accession>A0A7X6D5F8</accession>
<proteinExistence type="predicted"/>
<evidence type="ECO:0000313" key="2">
    <source>
        <dbReference type="EMBL" id="NJQ08517.1"/>
    </source>
</evidence>
<evidence type="ECO:0000256" key="1">
    <source>
        <dbReference type="SAM" id="MobiDB-lite"/>
    </source>
</evidence>
<dbReference type="Proteomes" id="UP000578686">
    <property type="component" value="Unassembled WGS sequence"/>
</dbReference>
<sequence length="186" mass="19349">MALPGPGCSTGSPPAAAPPPHPHRTGQGAVERFGPGSPAVRVCAEGEWTFLIDVAGHGLLTEPAEVSRLLAGGEAVSVHKVPDGHTVVSHARDGVLPAHIDAWAVHLTSGADPSLMNRALTTAGFFRYGEWDDSDDTGSEEFDEGWVVPSFAALVAFEREFGAHLPPETAAGPLPGVDLTHLRARA</sequence>
<dbReference type="EMBL" id="JAAVJD010000327">
    <property type="protein sequence ID" value="NJQ08517.1"/>
    <property type="molecule type" value="Genomic_DNA"/>
</dbReference>
<evidence type="ECO:0000313" key="3">
    <source>
        <dbReference type="Proteomes" id="UP000578686"/>
    </source>
</evidence>